<organism evidence="2 3">
    <name type="scientific">Marinifilum flexuosum</name>
    <dbReference type="NCBI Taxonomy" id="1117708"/>
    <lineage>
        <taxon>Bacteria</taxon>
        <taxon>Pseudomonadati</taxon>
        <taxon>Bacteroidota</taxon>
        <taxon>Bacteroidia</taxon>
        <taxon>Marinilabiliales</taxon>
        <taxon>Marinifilaceae</taxon>
    </lineage>
</organism>
<evidence type="ECO:0000313" key="2">
    <source>
        <dbReference type="EMBL" id="RKE03277.1"/>
    </source>
</evidence>
<sequence length="181" mass="19287">MNGVIGQVKLFAGNFAPRSWAFCNGQLLAISSNNALFSIIGTAYGGDGRTTFALPDLRGRVAISEGTGPGLTSRRLGSKGGTETVTLNHLEIPSHNHAAAAIIKTPCFAEKGSEDTPVENYLANDAGRPNEFNDTADSYMAPFNNHVLLENTGGSQAHSNMPPYLTMHYIICLQGIYPSRS</sequence>
<dbReference type="InterPro" id="IPR011083">
    <property type="entry name" value="Phage_tail_collar_dom"/>
</dbReference>
<dbReference type="InterPro" id="IPR037053">
    <property type="entry name" value="Phage_tail_collar_dom_sf"/>
</dbReference>
<dbReference type="AlphaFoldDB" id="A0A419X6C5"/>
<dbReference type="Gene3D" id="3.90.1340.10">
    <property type="entry name" value="Phage tail collar domain"/>
    <property type="match status" value="1"/>
</dbReference>
<dbReference type="OrthoDB" id="9810174at2"/>
<dbReference type="SUPFAM" id="SSF88874">
    <property type="entry name" value="Receptor-binding domain of short tail fibre protein gp12"/>
    <property type="match status" value="1"/>
</dbReference>
<gene>
    <name evidence="2" type="ORF">BXY64_0270</name>
</gene>
<dbReference type="Pfam" id="PF07484">
    <property type="entry name" value="Collar"/>
    <property type="match status" value="1"/>
</dbReference>
<keyword evidence="3" id="KW-1185">Reference proteome</keyword>
<feature type="domain" description="Phage tail collar" evidence="1">
    <location>
        <begin position="6"/>
        <end position="61"/>
    </location>
</feature>
<dbReference type="Proteomes" id="UP000284531">
    <property type="component" value="Unassembled WGS sequence"/>
</dbReference>
<proteinExistence type="predicted"/>
<evidence type="ECO:0000313" key="3">
    <source>
        <dbReference type="Proteomes" id="UP000284531"/>
    </source>
</evidence>
<evidence type="ECO:0000259" key="1">
    <source>
        <dbReference type="Pfam" id="PF07484"/>
    </source>
</evidence>
<dbReference type="RefSeq" id="WP_120238182.1">
    <property type="nucleotide sequence ID" value="NZ_RAPQ01000008.1"/>
</dbReference>
<accession>A0A419X6C5</accession>
<reference evidence="2 3" key="1">
    <citation type="submission" date="2018-09" db="EMBL/GenBank/DDBJ databases">
        <title>Genomic Encyclopedia of Archaeal and Bacterial Type Strains, Phase II (KMG-II): from individual species to whole genera.</title>
        <authorList>
            <person name="Goeker M."/>
        </authorList>
    </citation>
    <scope>NUCLEOTIDE SEQUENCE [LARGE SCALE GENOMIC DNA]</scope>
    <source>
        <strain evidence="2 3">DSM 21950</strain>
    </source>
</reference>
<protein>
    <submittedName>
        <fullName evidence="2">Microcystin-dependent protein</fullName>
    </submittedName>
</protein>
<dbReference type="EMBL" id="RAPQ01000008">
    <property type="protein sequence ID" value="RKE03277.1"/>
    <property type="molecule type" value="Genomic_DNA"/>
</dbReference>
<comment type="caution">
    <text evidence="2">The sequence shown here is derived from an EMBL/GenBank/DDBJ whole genome shotgun (WGS) entry which is preliminary data.</text>
</comment>
<name>A0A419X6C5_9BACT</name>